<evidence type="ECO:0000256" key="1">
    <source>
        <dbReference type="SAM" id="Phobius"/>
    </source>
</evidence>
<dbReference type="RefSeq" id="WP_205349305.1">
    <property type="nucleotide sequence ID" value="NZ_JAFEUP010000004.1"/>
</dbReference>
<gene>
    <name evidence="2" type="ORF">JQX08_15550</name>
</gene>
<keyword evidence="1" id="KW-0812">Transmembrane</keyword>
<feature type="transmembrane region" description="Helical" evidence="1">
    <location>
        <begin position="55"/>
        <end position="74"/>
    </location>
</feature>
<organism evidence="2 3">
    <name type="scientific">Zestomonas insulae</name>
    <dbReference type="NCBI Taxonomy" id="2809017"/>
    <lineage>
        <taxon>Bacteria</taxon>
        <taxon>Pseudomonadati</taxon>
        <taxon>Pseudomonadota</taxon>
        <taxon>Gammaproteobacteria</taxon>
        <taxon>Pseudomonadales</taxon>
        <taxon>Pseudomonadaceae</taxon>
        <taxon>Zestomonas</taxon>
    </lineage>
</organism>
<reference evidence="2 3" key="1">
    <citation type="submission" date="2021-02" db="EMBL/GenBank/DDBJ databases">
        <authorList>
            <person name="Lee D.-H."/>
        </authorList>
    </citation>
    <scope>NUCLEOTIDE SEQUENCE [LARGE SCALE GENOMIC DNA]</scope>
    <source>
        <strain evidence="2 3">UL073</strain>
    </source>
</reference>
<comment type="caution">
    <text evidence="2">The sequence shown here is derived from an EMBL/GenBank/DDBJ whole genome shotgun (WGS) entry which is preliminary data.</text>
</comment>
<keyword evidence="3" id="KW-1185">Reference proteome</keyword>
<dbReference type="EMBL" id="JAFEUP010000004">
    <property type="protein sequence ID" value="MBM7062124.1"/>
    <property type="molecule type" value="Genomic_DNA"/>
</dbReference>
<evidence type="ECO:0000313" key="2">
    <source>
        <dbReference type="EMBL" id="MBM7062124.1"/>
    </source>
</evidence>
<accession>A0ABS2IGC5</accession>
<sequence>MDALLILGGLLLILTGLVWLVMLAFGTSLLWGMGSLLPPVTLVYALRHWRVARKAVVLSAFGFIPLVVGLTLLASHDSQRLEAIVSLAWLKPEVQKPAELQIALHGELNGQPFAPQQGELIDGVLSLREGQDFFARREISIRLPQSLNGALTVDVLPQDAGPQPEVLVSWLLPDHDLPEARRLNRGYTLHLKLEPAAPNKLVGDFHLVLPPQYKTALSGKVELFSNRLRYQNGAVDTTFDSRDTLEYVIGDYLQRRFATRAVELHSLPPVSLPAERVDLQVSARINGKDQQLPVLLQKGKRGWRVSGDSFPALGQATAAASKSAVAPEAPRGAVTAARPLDRRQRFSLDRLQSNPSRYQNLTMRVQTVRGAQAEGRFNGIDTDGQIVIRRNMSGAGEASFALAPEEISRIELLEP</sequence>
<keyword evidence="1" id="KW-0472">Membrane</keyword>
<dbReference type="Proteomes" id="UP000717995">
    <property type="component" value="Unassembled WGS sequence"/>
</dbReference>
<feature type="transmembrane region" description="Helical" evidence="1">
    <location>
        <begin position="6"/>
        <end position="34"/>
    </location>
</feature>
<keyword evidence="1" id="KW-1133">Transmembrane helix</keyword>
<proteinExistence type="predicted"/>
<evidence type="ECO:0000313" key="3">
    <source>
        <dbReference type="Proteomes" id="UP000717995"/>
    </source>
</evidence>
<protein>
    <submittedName>
        <fullName evidence="2">MFS transporter</fullName>
    </submittedName>
</protein>
<name>A0ABS2IGC5_9GAMM</name>